<accession>A0A0M0JI85</accession>
<dbReference type="InterPro" id="IPR003029">
    <property type="entry name" value="S1_domain"/>
</dbReference>
<dbReference type="Proteomes" id="UP000037460">
    <property type="component" value="Unassembled WGS sequence"/>
</dbReference>
<comment type="caution">
    <text evidence="3">The sequence shown here is derived from an EMBL/GenBank/DDBJ whole genome shotgun (WGS) entry which is preliminary data.</text>
</comment>
<evidence type="ECO:0000256" key="1">
    <source>
        <dbReference type="SAM" id="SignalP"/>
    </source>
</evidence>
<dbReference type="InterPro" id="IPR050437">
    <property type="entry name" value="Ribos_protein_bS1-like"/>
</dbReference>
<dbReference type="AlphaFoldDB" id="A0A0M0JI85"/>
<evidence type="ECO:0000313" key="4">
    <source>
        <dbReference type="Proteomes" id="UP000037460"/>
    </source>
</evidence>
<proteinExistence type="predicted"/>
<organism evidence="3 4">
    <name type="scientific">Chrysochromulina tobinii</name>
    <dbReference type="NCBI Taxonomy" id="1460289"/>
    <lineage>
        <taxon>Eukaryota</taxon>
        <taxon>Haptista</taxon>
        <taxon>Haptophyta</taxon>
        <taxon>Prymnesiophyceae</taxon>
        <taxon>Prymnesiales</taxon>
        <taxon>Chrysochromulinaceae</taxon>
        <taxon>Chrysochromulina</taxon>
    </lineage>
</organism>
<dbReference type="SMART" id="SM00316">
    <property type="entry name" value="S1"/>
    <property type="match status" value="3"/>
</dbReference>
<keyword evidence="4" id="KW-1185">Reference proteome</keyword>
<dbReference type="GO" id="GO:0003735">
    <property type="term" value="F:structural constituent of ribosome"/>
    <property type="evidence" value="ECO:0007669"/>
    <property type="project" value="TreeGrafter"/>
</dbReference>
<dbReference type="InterPro" id="IPR012340">
    <property type="entry name" value="NA-bd_OB-fold"/>
</dbReference>
<protein>
    <recommendedName>
        <fullName evidence="2">S1 motif domain-containing protein</fullName>
    </recommendedName>
</protein>
<gene>
    <name evidence="3" type="ORF">Ctob_008634</name>
</gene>
<feature type="signal peptide" evidence="1">
    <location>
        <begin position="1"/>
        <end position="15"/>
    </location>
</feature>
<dbReference type="Gene3D" id="2.40.50.140">
    <property type="entry name" value="Nucleic acid-binding proteins"/>
    <property type="match status" value="2"/>
</dbReference>
<dbReference type="SUPFAM" id="SSF50249">
    <property type="entry name" value="Nucleic acid-binding proteins"/>
    <property type="match status" value="2"/>
</dbReference>
<keyword evidence="1" id="KW-0732">Signal</keyword>
<feature type="chain" id="PRO_5013040004" description="S1 motif domain-containing protein" evidence="1">
    <location>
        <begin position="16"/>
        <end position="343"/>
    </location>
</feature>
<feature type="domain" description="S1 motif" evidence="2">
    <location>
        <begin position="149"/>
        <end position="226"/>
    </location>
</feature>
<dbReference type="PANTHER" id="PTHR10724">
    <property type="entry name" value="30S RIBOSOMAL PROTEIN S1"/>
    <property type="match status" value="1"/>
</dbReference>
<name>A0A0M0JI85_9EUKA</name>
<reference evidence="4" key="1">
    <citation type="journal article" date="2015" name="PLoS Genet.">
        <title>Genome Sequence and Transcriptome Analyses of Chrysochromulina tobin: Metabolic Tools for Enhanced Algal Fitness in the Prominent Order Prymnesiales (Haptophyceae).</title>
        <authorList>
            <person name="Hovde B.T."/>
            <person name="Deodato C.R."/>
            <person name="Hunsperger H.M."/>
            <person name="Ryken S.A."/>
            <person name="Yost W."/>
            <person name="Jha R.K."/>
            <person name="Patterson J."/>
            <person name="Monnat R.J. Jr."/>
            <person name="Barlow S.B."/>
            <person name="Starkenburg S.R."/>
            <person name="Cattolico R.A."/>
        </authorList>
    </citation>
    <scope>NUCLEOTIDE SEQUENCE</scope>
    <source>
        <strain evidence="4">CCMP291</strain>
    </source>
</reference>
<dbReference type="PROSITE" id="PS50126">
    <property type="entry name" value="S1"/>
    <property type="match status" value="1"/>
</dbReference>
<evidence type="ECO:0000259" key="2">
    <source>
        <dbReference type="PROSITE" id="PS50126"/>
    </source>
</evidence>
<sequence length="343" mass="37332">MRLYLIILTHFGAHALSLGSLERGELLKGTIVGYHRNEQTGKFKLFVRVPVERPGRAGQMKPTVDAYLDVPPAHPLRSKPETSLGKPLTVRVVKAQPEAGRLRVSLSKPRSTLTPSTLPGLERFSRRARNRRARKGIWYRHRLEDLSIGTQLNATVLSVHPFGAIVEVGVTRAGAGGTRAPVDALLPADQLPVGATAATFLVPGRTIGVRVLRPSPGSGRLLLTAVPVASTASLETMLEQRALARRRADRRPSLKELAAQPGIEREGVVVKVASYGVVVNVGARRPGLVHISKLQSGNGRKGAFIERVEAVCEVIEDQVVEDSAEAPNFDQSYFEDKYDLDTY</sequence>
<evidence type="ECO:0000313" key="3">
    <source>
        <dbReference type="EMBL" id="KOO26321.1"/>
    </source>
</evidence>
<dbReference type="GO" id="GO:0006412">
    <property type="term" value="P:translation"/>
    <property type="evidence" value="ECO:0007669"/>
    <property type="project" value="TreeGrafter"/>
</dbReference>
<dbReference type="GO" id="GO:0003729">
    <property type="term" value="F:mRNA binding"/>
    <property type="evidence" value="ECO:0007669"/>
    <property type="project" value="TreeGrafter"/>
</dbReference>
<dbReference type="EMBL" id="JWZX01002868">
    <property type="protein sequence ID" value="KOO26321.1"/>
    <property type="molecule type" value="Genomic_DNA"/>
</dbReference>